<dbReference type="HOGENOM" id="CLU_1413950_0_0_7"/>
<proteinExistence type="predicted"/>
<evidence type="ECO:0000313" key="2">
    <source>
        <dbReference type="Proteomes" id="UP000000739"/>
    </source>
</evidence>
<gene>
    <name evidence="1" type="ordered locus">Dalk_5005</name>
</gene>
<dbReference type="AlphaFoldDB" id="B8FDP5"/>
<dbReference type="EMBL" id="CP001322">
    <property type="protein sequence ID" value="ACL06676.1"/>
    <property type="molecule type" value="Genomic_DNA"/>
</dbReference>
<name>B8FDP5_DESAL</name>
<dbReference type="RefSeq" id="WP_015949713.1">
    <property type="nucleotide sequence ID" value="NC_011768.1"/>
</dbReference>
<reference evidence="1 2" key="1">
    <citation type="journal article" date="2012" name="Environ. Microbiol.">
        <title>The genome sequence of Desulfatibacillum alkenivorans AK-01: a blueprint for anaerobic alkane oxidation.</title>
        <authorList>
            <person name="Callaghan A.V."/>
            <person name="Morris B.E."/>
            <person name="Pereira I.A."/>
            <person name="McInerney M.J."/>
            <person name="Austin R.N."/>
            <person name="Groves J.T."/>
            <person name="Kukor J.J."/>
            <person name="Suflita J.M."/>
            <person name="Young L.Y."/>
            <person name="Zylstra G.J."/>
            <person name="Wawrik B."/>
        </authorList>
    </citation>
    <scope>NUCLEOTIDE SEQUENCE [LARGE SCALE GENOMIC DNA]</scope>
    <source>
        <strain evidence="1 2">AK-01</strain>
    </source>
</reference>
<dbReference type="Proteomes" id="UP000000739">
    <property type="component" value="Chromosome"/>
</dbReference>
<organism evidence="1 2">
    <name type="scientific">Desulfatibacillum aliphaticivorans</name>
    <dbReference type="NCBI Taxonomy" id="218208"/>
    <lineage>
        <taxon>Bacteria</taxon>
        <taxon>Pseudomonadati</taxon>
        <taxon>Thermodesulfobacteriota</taxon>
        <taxon>Desulfobacteria</taxon>
        <taxon>Desulfobacterales</taxon>
        <taxon>Desulfatibacillaceae</taxon>
        <taxon>Desulfatibacillum</taxon>
    </lineage>
</organism>
<sequence length="154" mass="17894">MGWEVFSEEEEMCECGKGTVIHILEMDDWNRVRRSVRYECEACEQEAIRRSEEIAAKEKLRDQLNAQACALAVSRYMPQWIKKFAGLNKKQIWKLYTGGSGYPSLGTFYKHVRDEGVTQYLERCFCYDFEVVLQGMGINDKEITSLIEQAKNIS</sequence>
<accession>B8FDP5</accession>
<dbReference type="eggNOG" id="ENOG5033II3">
    <property type="taxonomic scope" value="Bacteria"/>
</dbReference>
<evidence type="ECO:0000313" key="1">
    <source>
        <dbReference type="EMBL" id="ACL06676.1"/>
    </source>
</evidence>
<protein>
    <submittedName>
        <fullName evidence="1">Uncharacterized protein</fullName>
    </submittedName>
</protein>
<keyword evidence="2" id="KW-1185">Reference proteome</keyword>
<dbReference type="KEGG" id="dal:Dalk_5005"/>